<proteinExistence type="predicted"/>
<keyword evidence="1" id="KW-0732">Signal</keyword>
<accession>A0A379JIZ9</accession>
<dbReference type="EMBL" id="UGRY01000005">
    <property type="protein sequence ID" value="SUD48420.1"/>
    <property type="molecule type" value="Genomic_DNA"/>
</dbReference>
<dbReference type="Proteomes" id="UP000255467">
    <property type="component" value="Unassembled WGS sequence"/>
</dbReference>
<gene>
    <name evidence="2" type="ORF">NCTC1934_05755</name>
</gene>
<dbReference type="OrthoDB" id="4412570at2"/>
<evidence type="ECO:0000256" key="1">
    <source>
        <dbReference type="SAM" id="SignalP"/>
    </source>
</evidence>
<dbReference type="Pfam" id="PF10783">
    <property type="entry name" value="DUF2599"/>
    <property type="match status" value="1"/>
</dbReference>
<organism evidence="2 3">
    <name type="scientific">Nocardia otitidiscaviarum</name>
    <dbReference type="NCBI Taxonomy" id="1823"/>
    <lineage>
        <taxon>Bacteria</taxon>
        <taxon>Bacillati</taxon>
        <taxon>Actinomycetota</taxon>
        <taxon>Actinomycetes</taxon>
        <taxon>Mycobacteriales</taxon>
        <taxon>Nocardiaceae</taxon>
        <taxon>Nocardia</taxon>
    </lineage>
</organism>
<keyword evidence="3" id="KW-1185">Reference proteome</keyword>
<reference evidence="2 3" key="1">
    <citation type="submission" date="2018-06" db="EMBL/GenBank/DDBJ databases">
        <authorList>
            <consortium name="Pathogen Informatics"/>
            <person name="Doyle S."/>
        </authorList>
    </citation>
    <scope>NUCLEOTIDE SEQUENCE [LARGE SCALE GENOMIC DNA]</scope>
    <source>
        <strain evidence="2 3">NCTC1934</strain>
    </source>
</reference>
<dbReference type="AlphaFoldDB" id="A0A379JIZ9"/>
<feature type="chain" id="PRO_5039310656" evidence="1">
    <location>
        <begin position="20"/>
        <end position="175"/>
    </location>
</feature>
<dbReference type="PROSITE" id="PS51257">
    <property type="entry name" value="PROKAR_LIPOPROTEIN"/>
    <property type="match status" value="1"/>
</dbReference>
<feature type="signal peptide" evidence="1">
    <location>
        <begin position="1"/>
        <end position="19"/>
    </location>
</feature>
<sequence>MRHRTKFSGVVLAGATALALSGCGASQESAPVVIGSLEPAAHSEPPAPPVQALAAPTPADIAAPTTLPPDVYAGMPLIDRTEWTDAVDGRRLLVYPTDAGRADRFPTAADRAWREILTLSPDADTPGMWDQFRCHWEWARLVNPDKPSWNLEPWRPAVGYQETVNALCNPGGPER</sequence>
<protein>
    <submittedName>
        <fullName evidence="2">Protein of uncharacterized function (DUF2599)</fullName>
    </submittedName>
</protein>
<evidence type="ECO:0000313" key="2">
    <source>
        <dbReference type="EMBL" id="SUD48420.1"/>
    </source>
</evidence>
<evidence type="ECO:0000313" key="3">
    <source>
        <dbReference type="Proteomes" id="UP000255467"/>
    </source>
</evidence>
<dbReference type="RefSeq" id="WP_039813625.1">
    <property type="nucleotide sequence ID" value="NZ_JADLRH010000022.1"/>
</dbReference>
<dbReference type="InterPro" id="IPR019719">
    <property type="entry name" value="DUF2599"/>
</dbReference>
<name>A0A379JIZ9_9NOCA</name>
<dbReference type="STRING" id="1406858.GCA_000710895_04010"/>